<dbReference type="STRING" id="981085.W9RZF7"/>
<evidence type="ECO:0000313" key="4">
    <source>
        <dbReference type="EMBL" id="EXC19379.1"/>
    </source>
</evidence>
<dbReference type="Pfam" id="PF00400">
    <property type="entry name" value="WD40"/>
    <property type="match status" value="2"/>
</dbReference>
<dbReference type="GO" id="GO:0000919">
    <property type="term" value="P:cell plate assembly"/>
    <property type="evidence" value="ECO:0007669"/>
    <property type="project" value="TreeGrafter"/>
</dbReference>
<reference evidence="5" key="1">
    <citation type="submission" date="2013-01" db="EMBL/GenBank/DDBJ databases">
        <title>Draft Genome Sequence of a Mulberry Tree, Morus notabilis C.K. Schneid.</title>
        <authorList>
            <person name="He N."/>
            <person name="Zhao S."/>
        </authorList>
    </citation>
    <scope>NUCLEOTIDE SEQUENCE</scope>
</reference>
<dbReference type="PANTHER" id="PTHR45096:SF1">
    <property type="entry name" value="PROTEIN NEDD1"/>
    <property type="match status" value="1"/>
</dbReference>
<protein>
    <submittedName>
        <fullName evidence="4">Protein NEDD1</fullName>
    </submittedName>
</protein>
<dbReference type="SUPFAM" id="SSF50978">
    <property type="entry name" value="WD40 repeat-like"/>
    <property type="match status" value="1"/>
</dbReference>
<keyword evidence="5" id="KW-1185">Reference proteome</keyword>
<feature type="compositionally biased region" description="Low complexity" evidence="3">
    <location>
        <begin position="504"/>
        <end position="520"/>
    </location>
</feature>
<evidence type="ECO:0000256" key="2">
    <source>
        <dbReference type="SAM" id="Coils"/>
    </source>
</evidence>
<name>W9RZF7_9ROSA</name>
<dbReference type="PANTHER" id="PTHR45096">
    <property type="entry name" value="PROTEIN NEDD1"/>
    <property type="match status" value="1"/>
</dbReference>
<evidence type="ECO:0000313" key="5">
    <source>
        <dbReference type="Proteomes" id="UP000030645"/>
    </source>
</evidence>
<keyword evidence="2" id="KW-0175">Coiled coil</keyword>
<dbReference type="GO" id="GO:0010968">
    <property type="term" value="P:regulation of microtubule nucleation"/>
    <property type="evidence" value="ECO:0007669"/>
    <property type="project" value="InterPro"/>
</dbReference>
<feature type="coiled-coil region" evidence="2">
    <location>
        <begin position="758"/>
        <end position="785"/>
    </location>
</feature>
<dbReference type="SMART" id="SM00320">
    <property type="entry name" value="WD40"/>
    <property type="match status" value="6"/>
</dbReference>
<dbReference type="eggNOG" id="KOG4378">
    <property type="taxonomic scope" value="Eukaryota"/>
</dbReference>
<keyword evidence="1" id="KW-0853">WD repeat</keyword>
<dbReference type="GO" id="GO:0032467">
    <property type="term" value="P:positive regulation of cytokinesis"/>
    <property type="evidence" value="ECO:0007669"/>
    <property type="project" value="TreeGrafter"/>
</dbReference>
<sequence>MNLTDPSVALLAASGGDTVKLFDVSGKGGDPCALSYTPSPGFQVNSVKWNHTNLVVASAGDDKKISLWRKSGQSMGTIPVAGTDSGDNIDESILAISFSNKVSRYICTGGSGQVVRIWDLQRKRCIKWLRGHTNTITGAMYNCKDEHLASISLGGDLMLHNLASGARTAELKDPNEQVLRVLDYSRISRHLLVTAGDDGTVHLWDTTGRSPKVSWLKQHSAPTAGVSFSPSIDKIIASIGLDKKLYTYDSGSRRPSSSISFEAPFSSLAFRDDGLVLAAGTSTGRVVFYDIRGKPEPFTVLRAYSSSEAVTSLCWQRSKPVIVNESSCTAETALLGDSVEDSILMPDPLPSVTSSSFALSTAVPSSRNPGRSGPSLETSSVAAIGSGFTSSMLHVSSAEETPVRTPLWPARPGGALSRLHAPRSTYNFKDEMEVFSPLVDVQPITPSLDKLWEDKKPSSLLFPSSTRKFPFMKDGGIDHPVSDWKPSATFEQEDSKSSFGVLGSTPSPSSKSEDSSITPPEAWGGEKPSDKYAHMRTLPSCLGVFASSGPTAVSVLSGLPDLSLTTSQPSTSSSTNSNFSYANLRTKDVSVNQESSLGHPEHFSTSISMPLSTKGIIGQTNLDSPATLTRRFSTYAERISTTSSFSDGTSALLGSPKIKKTGAETREELLSSLFSKSDVSTAMEKGTLPIINGGTSEPQKASHQDTQQGSSFTLQLFQRTLGESLDSLQKSVHEDIRNLHIETVRQFHLHEMEMSKVLNVVLENQAELMREVKSLRKENQQLRQLL</sequence>
<dbReference type="InterPro" id="IPR044621">
    <property type="entry name" value="NEDD1"/>
</dbReference>
<dbReference type="InterPro" id="IPR036322">
    <property type="entry name" value="WD40_repeat_dom_sf"/>
</dbReference>
<dbReference type="GO" id="GO:0060236">
    <property type="term" value="P:regulation of mitotic spindle organization"/>
    <property type="evidence" value="ECO:0007669"/>
    <property type="project" value="TreeGrafter"/>
</dbReference>
<dbReference type="InterPro" id="IPR015943">
    <property type="entry name" value="WD40/YVTN_repeat-like_dom_sf"/>
</dbReference>
<dbReference type="InterPro" id="IPR001680">
    <property type="entry name" value="WD40_rpt"/>
</dbReference>
<dbReference type="GO" id="GO:0140496">
    <property type="term" value="F:gamma-tubulin complex binding"/>
    <property type="evidence" value="ECO:0007669"/>
    <property type="project" value="InterPro"/>
</dbReference>
<accession>W9RZF7</accession>
<feature type="repeat" description="WD" evidence="1">
    <location>
        <begin position="191"/>
        <end position="205"/>
    </location>
</feature>
<organism evidence="4 5">
    <name type="scientific">Morus notabilis</name>
    <dbReference type="NCBI Taxonomy" id="981085"/>
    <lineage>
        <taxon>Eukaryota</taxon>
        <taxon>Viridiplantae</taxon>
        <taxon>Streptophyta</taxon>
        <taxon>Embryophyta</taxon>
        <taxon>Tracheophyta</taxon>
        <taxon>Spermatophyta</taxon>
        <taxon>Magnoliopsida</taxon>
        <taxon>eudicotyledons</taxon>
        <taxon>Gunneridae</taxon>
        <taxon>Pentapetalae</taxon>
        <taxon>rosids</taxon>
        <taxon>fabids</taxon>
        <taxon>Rosales</taxon>
        <taxon>Moraceae</taxon>
        <taxon>Moreae</taxon>
        <taxon>Morus</taxon>
    </lineage>
</organism>
<proteinExistence type="predicted"/>
<dbReference type="GO" id="GO:0005828">
    <property type="term" value="C:kinetochore microtubule"/>
    <property type="evidence" value="ECO:0007669"/>
    <property type="project" value="TreeGrafter"/>
</dbReference>
<dbReference type="Gene3D" id="2.130.10.10">
    <property type="entry name" value="YVTN repeat-like/Quinoprotein amine dehydrogenase"/>
    <property type="match status" value="2"/>
</dbReference>
<gene>
    <name evidence="4" type="ORF">L484_010396</name>
</gene>
<dbReference type="PROSITE" id="PS50082">
    <property type="entry name" value="WD_REPEATS_2"/>
    <property type="match status" value="1"/>
</dbReference>
<dbReference type="FunFam" id="2.130.10.10:FF:000344">
    <property type="entry name" value="Protein NEDD1"/>
    <property type="match status" value="1"/>
</dbReference>
<dbReference type="Proteomes" id="UP000030645">
    <property type="component" value="Unassembled WGS sequence"/>
</dbReference>
<dbReference type="GO" id="GO:2000694">
    <property type="term" value="P:regulation of phragmoplast microtubule organization"/>
    <property type="evidence" value="ECO:0007669"/>
    <property type="project" value="TreeGrafter"/>
</dbReference>
<dbReference type="AlphaFoldDB" id="W9RZF7"/>
<feature type="region of interest" description="Disordered" evidence="3">
    <location>
        <begin position="482"/>
        <end position="530"/>
    </location>
</feature>
<dbReference type="OrthoDB" id="1602884at2759"/>
<evidence type="ECO:0000256" key="3">
    <source>
        <dbReference type="SAM" id="MobiDB-lite"/>
    </source>
</evidence>
<evidence type="ECO:0000256" key="1">
    <source>
        <dbReference type="PROSITE-ProRule" id="PRU00221"/>
    </source>
</evidence>
<dbReference type="EMBL" id="KE345859">
    <property type="protein sequence ID" value="EXC19379.1"/>
    <property type="molecule type" value="Genomic_DNA"/>
</dbReference>
<dbReference type="KEGG" id="mnt:21393688"/>